<proteinExistence type="predicted"/>
<dbReference type="EMBL" id="BMLS01000006">
    <property type="protein sequence ID" value="GGO72974.1"/>
    <property type="molecule type" value="Genomic_DNA"/>
</dbReference>
<dbReference type="AlphaFoldDB" id="A0A918DKY8"/>
<evidence type="ECO:0000256" key="1">
    <source>
        <dbReference type="SAM" id="Phobius"/>
    </source>
</evidence>
<dbReference type="CDD" id="cd07818">
    <property type="entry name" value="SRPBCC_1"/>
    <property type="match status" value="1"/>
</dbReference>
<keyword evidence="1" id="KW-1133">Transmembrane helix</keyword>
<dbReference type="InterPro" id="IPR023393">
    <property type="entry name" value="START-like_dom_sf"/>
</dbReference>
<name>A0A918DKY8_9ALTE</name>
<evidence type="ECO:0000313" key="2">
    <source>
        <dbReference type="EMBL" id="GGO72974.1"/>
    </source>
</evidence>
<protein>
    <submittedName>
        <fullName evidence="2">Potassium-transporting ATPase subunit F</fullName>
    </submittedName>
</protein>
<gene>
    <name evidence="2" type="ORF">GCM10010982_32420</name>
</gene>
<dbReference type="Proteomes" id="UP000606935">
    <property type="component" value="Unassembled WGS sequence"/>
</dbReference>
<sequence length="179" mass="20367">MAVLKKIVLIVGILVALFFAIGYILPSEFRVERSITIDAPADKIYAQVADLEKWQDWGVWFKRDPAMQVHYDGPRSQVGMRSEWISQQEGSGVMEIIAAEPHRRLVYSLYFPEFEMGSTGEFILTDEDGKTRVQWVDYGDVGANPINHYFALMMDSMVGPDFELGLANLKTLVENSREQ</sequence>
<dbReference type="SUPFAM" id="SSF55961">
    <property type="entry name" value="Bet v1-like"/>
    <property type="match status" value="1"/>
</dbReference>
<reference evidence="2" key="1">
    <citation type="journal article" date="2014" name="Int. J. Syst. Evol. Microbiol.">
        <title>Complete genome sequence of Corynebacterium casei LMG S-19264T (=DSM 44701T), isolated from a smear-ripened cheese.</title>
        <authorList>
            <consortium name="US DOE Joint Genome Institute (JGI-PGF)"/>
            <person name="Walter F."/>
            <person name="Albersmeier A."/>
            <person name="Kalinowski J."/>
            <person name="Ruckert C."/>
        </authorList>
    </citation>
    <scope>NUCLEOTIDE SEQUENCE</scope>
    <source>
        <strain evidence="2">CGMCC 1.7086</strain>
    </source>
</reference>
<dbReference type="InterPro" id="IPR019587">
    <property type="entry name" value="Polyketide_cyclase/dehydratase"/>
</dbReference>
<evidence type="ECO:0000313" key="3">
    <source>
        <dbReference type="Proteomes" id="UP000606935"/>
    </source>
</evidence>
<organism evidence="2 3">
    <name type="scientific">Bowmanella pacifica</name>
    <dbReference type="NCBI Taxonomy" id="502051"/>
    <lineage>
        <taxon>Bacteria</taxon>
        <taxon>Pseudomonadati</taxon>
        <taxon>Pseudomonadota</taxon>
        <taxon>Gammaproteobacteria</taxon>
        <taxon>Alteromonadales</taxon>
        <taxon>Alteromonadaceae</taxon>
        <taxon>Bowmanella</taxon>
    </lineage>
</organism>
<keyword evidence="1" id="KW-0812">Transmembrane</keyword>
<dbReference type="Gene3D" id="3.30.530.20">
    <property type="match status" value="1"/>
</dbReference>
<feature type="transmembrane region" description="Helical" evidence="1">
    <location>
        <begin position="7"/>
        <end position="25"/>
    </location>
</feature>
<reference evidence="2" key="2">
    <citation type="submission" date="2020-09" db="EMBL/GenBank/DDBJ databases">
        <authorList>
            <person name="Sun Q."/>
            <person name="Zhou Y."/>
        </authorList>
    </citation>
    <scope>NUCLEOTIDE SEQUENCE</scope>
    <source>
        <strain evidence="2">CGMCC 1.7086</strain>
    </source>
</reference>
<keyword evidence="1" id="KW-0472">Membrane</keyword>
<dbReference type="Pfam" id="PF10604">
    <property type="entry name" value="Polyketide_cyc2"/>
    <property type="match status" value="1"/>
</dbReference>
<comment type="caution">
    <text evidence="2">The sequence shown here is derived from an EMBL/GenBank/DDBJ whole genome shotgun (WGS) entry which is preliminary data.</text>
</comment>
<accession>A0A918DKY8</accession>
<dbReference type="RefSeq" id="WP_188697568.1">
    <property type="nucleotide sequence ID" value="NZ_BMLS01000006.1"/>
</dbReference>
<keyword evidence="3" id="KW-1185">Reference proteome</keyword>